<evidence type="ECO:0000259" key="1">
    <source>
        <dbReference type="Pfam" id="PF08975"/>
    </source>
</evidence>
<feature type="domain" description="DUF1868" evidence="1">
    <location>
        <begin position="42"/>
        <end position="105"/>
    </location>
</feature>
<gene>
    <name evidence="2" type="ORF">AVDCRST_MAG84-7268</name>
</gene>
<dbReference type="InterPro" id="IPR015069">
    <property type="entry name" value="2H-PEstase_DUF1868"/>
</dbReference>
<dbReference type="SUPFAM" id="SSF55144">
    <property type="entry name" value="LigT-like"/>
    <property type="match status" value="1"/>
</dbReference>
<dbReference type="Pfam" id="PF08975">
    <property type="entry name" value="2H-phosphodiest"/>
    <property type="match status" value="1"/>
</dbReference>
<dbReference type="AlphaFoldDB" id="A0A6J4PRX3"/>
<dbReference type="InterPro" id="IPR009097">
    <property type="entry name" value="Cyclic_Pdiesterase"/>
</dbReference>
<evidence type="ECO:0000313" key="2">
    <source>
        <dbReference type="EMBL" id="CAA9422598.1"/>
    </source>
</evidence>
<organism evidence="2">
    <name type="scientific">uncultured Microcoleus sp</name>
    <dbReference type="NCBI Taxonomy" id="259945"/>
    <lineage>
        <taxon>Bacteria</taxon>
        <taxon>Bacillati</taxon>
        <taxon>Cyanobacteriota</taxon>
        <taxon>Cyanophyceae</taxon>
        <taxon>Oscillatoriophycideae</taxon>
        <taxon>Oscillatoriales</taxon>
        <taxon>Microcoleaceae</taxon>
        <taxon>Microcoleus</taxon>
        <taxon>environmental samples</taxon>
    </lineage>
</organism>
<dbReference type="EMBL" id="CADCTZ010001828">
    <property type="protein sequence ID" value="CAA9422598.1"/>
    <property type="molecule type" value="Genomic_DNA"/>
</dbReference>
<name>A0A6J4PRX3_9CYAN</name>
<dbReference type="Gene3D" id="3.90.1140.10">
    <property type="entry name" value="Cyclic phosphodiesterase"/>
    <property type="match status" value="1"/>
</dbReference>
<sequence>MDDTYQAYVNRVARMTLLDSYKSQVEHIQESPKFKPDEAGRRTPVPFPGYSVITPPAGEDAENAAFYSNLHSSQQRLLQEIAEGALVALPPDSFHLTVADLIWNSAFRDASDKNPEFEEQLRSRMADRFAACKPLSGGSPIRWIVLGLMVMTRAVGVCLAPTDENSYKQILEFRRSIYQNPDLIALGIEQQYHFTAHITLAYFGDTGPNLDRARLCALLSELNEQWLDTPQELSVNRVELRKFDDMTSYIRQPDWPVFEF</sequence>
<accession>A0A6J4PRX3</accession>
<reference evidence="2" key="1">
    <citation type="submission" date="2020-02" db="EMBL/GenBank/DDBJ databases">
        <authorList>
            <person name="Meier V. D."/>
        </authorList>
    </citation>
    <scope>NUCLEOTIDE SEQUENCE</scope>
    <source>
        <strain evidence="2">AVDCRST_MAG84</strain>
    </source>
</reference>
<protein>
    <recommendedName>
        <fullName evidence="1">DUF1868 domain-containing protein</fullName>
    </recommendedName>
</protein>
<proteinExistence type="predicted"/>